<gene>
    <name evidence="5" type="ORF">ED312_05710</name>
</gene>
<dbReference type="Proteomes" id="UP000267469">
    <property type="component" value="Unassembled WGS sequence"/>
</dbReference>
<dbReference type="PANTHER" id="PTHR30273:SF2">
    <property type="entry name" value="PROTEIN FECR"/>
    <property type="match status" value="1"/>
</dbReference>
<dbReference type="OrthoDB" id="649666at2"/>
<feature type="region of interest" description="Disordered" evidence="1">
    <location>
        <begin position="55"/>
        <end position="74"/>
    </location>
</feature>
<dbReference type="RefSeq" id="WP_123215050.1">
    <property type="nucleotide sequence ID" value="NZ_RJTM01000029.1"/>
</dbReference>
<dbReference type="InterPro" id="IPR006860">
    <property type="entry name" value="FecR"/>
</dbReference>
<dbReference type="InterPro" id="IPR012373">
    <property type="entry name" value="Ferrdict_sens_TM"/>
</dbReference>
<dbReference type="EMBL" id="RJTM01000029">
    <property type="protein sequence ID" value="RNL90672.1"/>
    <property type="molecule type" value="Genomic_DNA"/>
</dbReference>
<dbReference type="Gene3D" id="2.60.120.1440">
    <property type="match status" value="1"/>
</dbReference>
<accession>A0A3N0ESB5</accession>
<evidence type="ECO:0000256" key="2">
    <source>
        <dbReference type="SAM" id="Phobius"/>
    </source>
</evidence>
<protein>
    <submittedName>
        <fullName evidence="5">DUF4974 domain-containing protein</fullName>
    </submittedName>
</protein>
<keyword evidence="2" id="KW-1133">Transmembrane helix</keyword>
<keyword evidence="6" id="KW-1185">Reference proteome</keyword>
<feature type="compositionally biased region" description="Polar residues" evidence="1">
    <location>
        <begin position="64"/>
        <end position="74"/>
    </location>
</feature>
<keyword evidence="2" id="KW-0472">Membrane</keyword>
<evidence type="ECO:0000259" key="4">
    <source>
        <dbReference type="Pfam" id="PF16344"/>
    </source>
</evidence>
<feature type="domain" description="FecR protein" evidence="3">
    <location>
        <begin position="169"/>
        <end position="264"/>
    </location>
</feature>
<name>A0A3N0ESB5_SINP1</name>
<keyword evidence="2" id="KW-0812">Transmembrane</keyword>
<dbReference type="GO" id="GO:0016989">
    <property type="term" value="F:sigma factor antagonist activity"/>
    <property type="evidence" value="ECO:0007669"/>
    <property type="project" value="TreeGrafter"/>
</dbReference>
<feature type="domain" description="Protein FecR C-terminal" evidence="4">
    <location>
        <begin position="309"/>
        <end position="377"/>
    </location>
</feature>
<dbReference type="InterPro" id="IPR032508">
    <property type="entry name" value="FecR_C"/>
</dbReference>
<reference evidence="5 6" key="1">
    <citation type="submission" date="2018-10" db="EMBL/GenBank/DDBJ databases">
        <title>Sinomicrobium pectinilyticum sp. nov., a pectinase-producing bacterium isolated from alkaline and saline soil, and emended description of the genus Sinomicrobium.</title>
        <authorList>
            <person name="Cheng B."/>
            <person name="Li C."/>
            <person name="Lai Q."/>
            <person name="Du M."/>
            <person name="Shao Z."/>
            <person name="Xu P."/>
            <person name="Yang C."/>
        </authorList>
    </citation>
    <scope>NUCLEOTIDE SEQUENCE [LARGE SCALE GENOMIC DNA]</scope>
    <source>
        <strain evidence="5 6">5DNS001</strain>
    </source>
</reference>
<comment type="caution">
    <text evidence="5">The sequence shown here is derived from an EMBL/GenBank/DDBJ whole genome shotgun (WGS) entry which is preliminary data.</text>
</comment>
<evidence type="ECO:0000259" key="3">
    <source>
        <dbReference type="Pfam" id="PF04773"/>
    </source>
</evidence>
<dbReference type="PANTHER" id="PTHR30273">
    <property type="entry name" value="PERIPLASMIC SIGNAL SENSOR AND SIGMA FACTOR ACTIVATOR FECR-RELATED"/>
    <property type="match status" value="1"/>
</dbReference>
<evidence type="ECO:0000313" key="5">
    <source>
        <dbReference type="EMBL" id="RNL90672.1"/>
    </source>
</evidence>
<dbReference type="AlphaFoldDB" id="A0A3N0ESB5"/>
<evidence type="ECO:0000313" key="6">
    <source>
        <dbReference type="Proteomes" id="UP000267469"/>
    </source>
</evidence>
<evidence type="ECO:0000256" key="1">
    <source>
        <dbReference type="SAM" id="MobiDB-lite"/>
    </source>
</evidence>
<dbReference type="PIRSF" id="PIRSF018266">
    <property type="entry name" value="FecR"/>
    <property type="match status" value="1"/>
</dbReference>
<dbReference type="Gene3D" id="3.55.50.30">
    <property type="match status" value="1"/>
</dbReference>
<sequence length="378" mass="42117">MEFELIIRKLENALTEEEKEIFDQWYAASPKNRAYFEKRKEYHLRHTRMPFAEKKGEVLEQDVRTSGSQGNKPQQNRQKLYRWLGVAASIVLLVSLGAYFSDYIIPANRAEVTIEPGSSKAVLTLGDGTQVVLDKGETYTSDNLSSDGESLIYGTGKEGAETYNELTVPRGGEFFVLLADSTRVWLNSETKIKYPDTFIDGQPRVVELLYGEAFFEVSPAAKHGGSTFKVATRNQEIEVLGTQFNISAYRGDKTVTSTLIEGKVMVSNGGTSKQLKPGEQSVVGEGSAGITITAVDVYNAAAWKEGLFGFENKSLKEVMEVLARWYDIEVEFRNKTLGSRRLGGMLSRRQSIQNILTALSATNEDLNFRVEGKKVIVE</sequence>
<proteinExistence type="predicted"/>
<dbReference type="Pfam" id="PF16344">
    <property type="entry name" value="FecR_C"/>
    <property type="match status" value="1"/>
</dbReference>
<dbReference type="Pfam" id="PF04773">
    <property type="entry name" value="FecR"/>
    <property type="match status" value="1"/>
</dbReference>
<feature type="transmembrane region" description="Helical" evidence="2">
    <location>
        <begin position="80"/>
        <end position="100"/>
    </location>
</feature>
<organism evidence="5 6">
    <name type="scientific">Sinomicrobium pectinilyticum</name>
    <dbReference type="NCBI Taxonomy" id="1084421"/>
    <lineage>
        <taxon>Bacteria</taxon>
        <taxon>Pseudomonadati</taxon>
        <taxon>Bacteroidota</taxon>
        <taxon>Flavobacteriia</taxon>
        <taxon>Flavobacteriales</taxon>
        <taxon>Flavobacteriaceae</taxon>
        <taxon>Sinomicrobium</taxon>
    </lineage>
</organism>